<evidence type="ECO:0000259" key="6">
    <source>
        <dbReference type="Pfam" id="PF01676"/>
    </source>
</evidence>
<dbReference type="NCBIfam" id="TIGR00306">
    <property type="entry name" value="apgM"/>
    <property type="match status" value="1"/>
</dbReference>
<comment type="pathway">
    <text evidence="3">Carbohydrate degradation.</text>
</comment>
<dbReference type="GO" id="GO:0006096">
    <property type="term" value="P:glycolytic process"/>
    <property type="evidence" value="ECO:0007669"/>
    <property type="project" value="UniProtKB-KW"/>
</dbReference>
<accession>A0A2H0LPQ4</accession>
<dbReference type="PANTHER" id="PTHR31209:SF4">
    <property type="entry name" value="2,3-BISPHOSPHOGLYCERATE-INDEPENDENT PHOSPHOGLYCERATE MUTASE"/>
    <property type="match status" value="1"/>
</dbReference>
<comment type="function">
    <text evidence="2">Catalyzes the interconversion of 2-phosphoglycerate and 3-phosphoglycerate.</text>
</comment>
<dbReference type="PANTHER" id="PTHR31209">
    <property type="entry name" value="COFACTOR-INDEPENDENT PHOSPHOGLYCERATE MUTASE"/>
    <property type="match status" value="1"/>
</dbReference>
<dbReference type="InterPro" id="IPR042253">
    <property type="entry name" value="Pglycerate_mutase_ApgM_sf"/>
</dbReference>
<dbReference type="Pfam" id="PF10143">
    <property type="entry name" value="PhosphMutase"/>
    <property type="match status" value="1"/>
</dbReference>
<evidence type="ECO:0000256" key="4">
    <source>
        <dbReference type="ARBA" id="ARBA00005524"/>
    </source>
</evidence>
<dbReference type="InterPro" id="IPR006124">
    <property type="entry name" value="Metalloenzyme"/>
</dbReference>
<dbReference type="Gene3D" id="3.30.70.2130">
    <property type="entry name" value="Metalloenzyme domain"/>
    <property type="match status" value="1"/>
</dbReference>
<evidence type="ECO:0000313" key="7">
    <source>
        <dbReference type="EMBL" id="PIQ86348.1"/>
    </source>
</evidence>
<name>A0A2H0LPQ4_9BACT</name>
<dbReference type="EMBL" id="PCVY01000046">
    <property type="protein sequence ID" value="PIQ86348.1"/>
    <property type="molecule type" value="Genomic_DNA"/>
</dbReference>
<gene>
    <name evidence="7" type="ORF">COV74_05180</name>
</gene>
<protein>
    <recommendedName>
        <fullName evidence="6">Metalloenzyme domain-containing protein</fullName>
    </recommendedName>
</protein>
<evidence type="ECO:0000256" key="2">
    <source>
        <dbReference type="ARBA" id="ARBA00002315"/>
    </source>
</evidence>
<reference evidence="7 8" key="1">
    <citation type="submission" date="2017-09" db="EMBL/GenBank/DDBJ databases">
        <title>Depth-based differentiation of microbial function through sediment-hosted aquifers and enrichment of novel symbionts in the deep terrestrial subsurface.</title>
        <authorList>
            <person name="Probst A.J."/>
            <person name="Ladd B."/>
            <person name="Jarett J.K."/>
            <person name="Geller-Mcgrath D.E."/>
            <person name="Sieber C.M."/>
            <person name="Emerson J.B."/>
            <person name="Anantharaman K."/>
            <person name="Thomas B.C."/>
            <person name="Malmstrom R."/>
            <person name="Stieglmeier M."/>
            <person name="Klingl A."/>
            <person name="Woyke T."/>
            <person name="Ryan C.M."/>
            <person name="Banfield J.F."/>
        </authorList>
    </citation>
    <scope>NUCLEOTIDE SEQUENCE [LARGE SCALE GENOMIC DNA]</scope>
    <source>
        <strain evidence="7">CG11_big_fil_rev_8_21_14_0_20_45_26</strain>
    </source>
</reference>
<dbReference type="Proteomes" id="UP000230859">
    <property type="component" value="Unassembled WGS sequence"/>
</dbReference>
<comment type="similarity">
    <text evidence="4">Belongs to the BPG-independent phosphoglycerate mutase family. A-PGAM subfamily.</text>
</comment>
<dbReference type="GO" id="GO:0046872">
    <property type="term" value="F:metal ion binding"/>
    <property type="evidence" value="ECO:0007669"/>
    <property type="project" value="InterPro"/>
</dbReference>
<keyword evidence="5" id="KW-0324">Glycolysis</keyword>
<evidence type="ECO:0000313" key="8">
    <source>
        <dbReference type="Proteomes" id="UP000230859"/>
    </source>
</evidence>
<feature type="domain" description="Metalloenzyme" evidence="6">
    <location>
        <begin position="1"/>
        <end position="372"/>
    </location>
</feature>
<evidence type="ECO:0000256" key="1">
    <source>
        <dbReference type="ARBA" id="ARBA00000370"/>
    </source>
</evidence>
<dbReference type="Gene3D" id="3.40.720.10">
    <property type="entry name" value="Alkaline Phosphatase, subunit A"/>
    <property type="match status" value="1"/>
</dbReference>
<dbReference type="CDD" id="cd16011">
    <property type="entry name" value="iPGM_like"/>
    <property type="match status" value="1"/>
</dbReference>
<organism evidence="7 8">
    <name type="scientific">Candidatus Abzuiibacterium crystallinum</name>
    <dbReference type="NCBI Taxonomy" id="1974748"/>
    <lineage>
        <taxon>Bacteria</taxon>
        <taxon>Pseudomonadati</taxon>
        <taxon>Candidatus Omnitrophota</taxon>
        <taxon>Candidatus Abzuiibacterium</taxon>
    </lineage>
</organism>
<comment type="catalytic activity">
    <reaction evidence="1">
        <text>(2R)-2-phosphoglycerate = (2R)-3-phosphoglycerate</text>
        <dbReference type="Rhea" id="RHEA:15901"/>
        <dbReference type="ChEBI" id="CHEBI:58272"/>
        <dbReference type="ChEBI" id="CHEBI:58289"/>
        <dbReference type="EC" id="5.4.2.12"/>
    </reaction>
</comment>
<proteinExistence type="inferred from homology"/>
<evidence type="ECO:0000256" key="3">
    <source>
        <dbReference type="ARBA" id="ARBA00004921"/>
    </source>
</evidence>
<dbReference type="InterPro" id="IPR017850">
    <property type="entry name" value="Alkaline_phosphatase_core_sf"/>
</dbReference>
<comment type="caution">
    <text evidence="7">The sequence shown here is derived from an EMBL/GenBank/DDBJ whole genome shotgun (WGS) entry which is preliminary data.</text>
</comment>
<dbReference type="SUPFAM" id="SSF53649">
    <property type="entry name" value="Alkaline phosphatase-like"/>
    <property type="match status" value="1"/>
</dbReference>
<sequence length="403" mass="44655">MKYILLMIDGISDHPSEELGGKTPLEVSKIPHFHFLAKSGKVGSVSHIPDFLEPTASVAAVSVFGYNPKDNRIGLGPLEAMNLEIKLEANEVAFRANLVTESEGHLADYTGGNVSSKESRALITYLNKKLSSDFVRFFPGSGYRHVAVLKDAEGLQGLSARCVTPDQAVGKPIKDFLPAGKGAELLSKLMYDTKMLLDQHEINEVRVDLKENPANMVWLWGQGIKPELAKFSDRFNGTRGAVISTDDHVKGLGRLIGLTVIDLPHDASEVEKHFEAISHSLSELLKEKDFVAIHLHGCDEASRDGNVKRKINMLEAIDFYVLKSVRAFAEEQKDVRLLITPLMMTPWKKKVSVREAVPFILCGKNIVPDEIEKFSEAAAKLSTFKVRDGYRLIEFLMGQQETA</sequence>
<evidence type="ECO:0000256" key="5">
    <source>
        <dbReference type="ARBA" id="ARBA00023152"/>
    </source>
</evidence>
<dbReference type="InterPro" id="IPR004456">
    <property type="entry name" value="Pglycerate_mutase_ApgM"/>
</dbReference>
<dbReference type="GO" id="GO:0004619">
    <property type="term" value="F:phosphoglycerate mutase activity"/>
    <property type="evidence" value="ECO:0007669"/>
    <property type="project" value="UniProtKB-EC"/>
</dbReference>
<dbReference type="Pfam" id="PF01676">
    <property type="entry name" value="Metalloenzyme"/>
    <property type="match status" value="1"/>
</dbReference>
<dbReference type="PIRSF" id="PIRSF006392">
    <property type="entry name" value="IPGAM_arch"/>
    <property type="match status" value="1"/>
</dbReference>
<dbReference type="AlphaFoldDB" id="A0A2H0LPQ4"/>